<reference evidence="1" key="1">
    <citation type="journal article" date="2018" name="Genome Biol.">
        <title>SKESA: strategic k-mer extension for scrupulous assemblies.</title>
        <authorList>
            <person name="Souvorov A."/>
            <person name="Agarwala R."/>
            <person name="Lipman D.J."/>
        </authorList>
    </citation>
    <scope>NUCLEOTIDE SEQUENCE</scope>
    <source>
        <strain evidence="1">BCW_3452</strain>
    </source>
</reference>
<name>A0A8H9N1S2_VIBVL</name>
<gene>
    <name evidence="1" type="ORF">I7730_15670</name>
</gene>
<protein>
    <submittedName>
        <fullName evidence="1">Uncharacterized protein</fullName>
    </submittedName>
</protein>
<comment type="caution">
    <text evidence="1">The sequence shown here is derived from an EMBL/GenBank/DDBJ whole genome shotgun (WGS) entry which is preliminary data.</text>
</comment>
<dbReference type="Proteomes" id="UP000863257">
    <property type="component" value="Unassembled WGS sequence"/>
</dbReference>
<reference evidence="1" key="2">
    <citation type="submission" date="2019-01" db="EMBL/GenBank/DDBJ databases">
        <authorList>
            <consortium name="NCBI Pathogen Detection Project"/>
        </authorList>
    </citation>
    <scope>NUCLEOTIDE SEQUENCE</scope>
    <source>
        <strain evidence="1">BCW_3452</strain>
    </source>
</reference>
<accession>A0A8H9N1S2</accession>
<evidence type="ECO:0000313" key="1">
    <source>
        <dbReference type="EMBL" id="HAS8541220.1"/>
    </source>
</evidence>
<dbReference type="EMBL" id="DACRBY010000020">
    <property type="protein sequence ID" value="HAS8541220.1"/>
    <property type="molecule type" value="Genomic_DNA"/>
</dbReference>
<organism evidence="1">
    <name type="scientific">Vibrio vulnificus</name>
    <dbReference type="NCBI Taxonomy" id="672"/>
    <lineage>
        <taxon>Bacteria</taxon>
        <taxon>Pseudomonadati</taxon>
        <taxon>Pseudomonadota</taxon>
        <taxon>Gammaproteobacteria</taxon>
        <taxon>Vibrionales</taxon>
        <taxon>Vibrionaceae</taxon>
        <taxon>Vibrio</taxon>
    </lineage>
</organism>
<sequence length="78" mass="9141">MSQDINQEASTTQYPVIEFYEHNSRRAMRNAPSVRFKVQDAADEGSHLLWMTKSDIKENIKLFPHAKEALEEGLKYYH</sequence>
<proteinExistence type="predicted"/>
<dbReference type="AlphaFoldDB" id="A0A8H9N1S2"/>